<keyword evidence="1" id="KW-0812">Transmembrane</keyword>
<keyword evidence="1" id="KW-1133">Transmembrane helix</keyword>
<name>A0A7J9L8W6_GOSSC</name>
<comment type="caution">
    <text evidence="2">The sequence shown here is derived from an EMBL/GenBank/DDBJ whole genome shotgun (WGS) entry which is preliminary data.</text>
</comment>
<dbReference type="AlphaFoldDB" id="A0A7J9L8W6"/>
<feature type="transmembrane region" description="Helical" evidence="1">
    <location>
        <begin position="6"/>
        <end position="23"/>
    </location>
</feature>
<dbReference type="Proteomes" id="UP000593576">
    <property type="component" value="Unassembled WGS sequence"/>
</dbReference>
<accession>A0A7J9L8W6</accession>
<proteinExistence type="predicted"/>
<sequence>MGNIETVLSISIVFVFFLQLLLLPKLCGMVQQLPPSNYLVLLVINGIKDTSSKKYIEGKRRIIQNGFNGQRGWNSCWVVRAPNL</sequence>
<gene>
    <name evidence="2" type="ORF">Goshw_009477</name>
</gene>
<dbReference type="EMBL" id="JABFAF010000005">
    <property type="protein sequence ID" value="MBA0855123.1"/>
    <property type="molecule type" value="Genomic_DNA"/>
</dbReference>
<keyword evidence="3" id="KW-1185">Reference proteome</keyword>
<protein>
    <submittedName>
        <fullName evidence="2">Uncharacterized protein</fullName>
    </submittedName>
</protein>
<dbReference type="OrthoDB" id="1000953at2759"/>
<evidence type="ECO:0000313" key="2">
    <source>
        <dbReference type="EMBL" id="MBA0855123.1"/>
    </source>
</evidence>
<reference evidence="2 3" key="1">
    <citation type="journal article" date="2019" name="Genome Biol. Evol.">
        <title>Insights into the evolution of the New World diploid cottons (Gossypium, subgenus Houzingenia) based on genome sequencing.</title>
        <authorList>
            <person name="Grover C.E."/>
            <person name="Arick M.A. 2nd"/>
            <person name="Thrash A."/>
            <person name="Conover J.L."/>
            <person name="Sanders W.S."/>
            <person name="Peterson D.G."/>
            <person name="Frelichowski J.E."/>
            <person name="Scheffler J.A."/>
            <person name="Scheffler B.E."/>
            <person name="Wendel J.F."/>
        </authorList>
    </citation>
    <scope>NUCLEOTIDE SEQUENCE [LARGE SCALE GENOMIC DNA]</scope>
    <source>
        <strain evidence="2">1</strain>
        <tissue evidence="2">Leaf</tissue>
    </source>
</reference>
<organism evidence="2 3">
    <name type="scientific">Gossypium schwendimanii</name>
    <name type="common">Cotton</name>
    <dbReference type="NCBI Taxonomy" id="34291"/>
    <lineage>
        <taxon>Eukaryota</taxon>
        <taxon>Viridiplantae</taxon>
        <taxon>Streptophyta</taxon>
        <taxon>Embryophyta</taxon>
        <taxon>Tracheophyta</taxon>
        <taxon>Spermatophyta</taxon>
        <taxon>Magnoliopsida</taxon>
        <taxon>eudicotyledons</taxon>
        <taxon>Gunneridae</taxon>
        <taxon>Pentapetalae</taxon>
        <taxon>rosids</taxon>
        <taxon>malvids</taxon>
        <taxon>Malvales</taxon>
        <taxon>Malvaceae</taxon>
        <taxon>Malvoideae</taxon>
        <taxon>Gossypium</taxon>
    </lineage>
</organism>
<evidence type="ECO:0000313" key="3">
    <source>
        <dbReference type="Proteomes" id="UP000593576"/>
    </source>
</evidence>
<evidence type="ECO:0000256" key="1">
    <source>
        <dbReference type="SAM" id="Phobius"/>
    </source>
</evidence>
<keyword evidence="1" id="KW-0472">Membrane</keyword>